<dbReference type="InterPro" id="IPR033469">
    <property type="entry name" value="CYTH-like_dom_sf"/>
</dbReference>
<dbReference type="InterPro" id="IPR029063">
    <property type="entry name" value="SAM-dependent_MTases_sf"/>
</dbReference>
<dbReference type="SUPFAM" id="SSF55154">
    <property type="entry name" value="CYTH-like phosphatases"/>
    <property type="match status" value="1"/>
</dbReference>
<dbReference type="GO" id="GO:0006397">
    <property type="term" value="P:mRNA processing"/>
    <property type="evidence" value="ECO:0007669"/>
    <property type="project" value="UniProtKB-KW"/>
</dbReference>
<dbReference type="Gene3D" id="3.40.50.150">
    <property type="entry name" value="Vaccinia Virus protein VP39"/>
    <property type="match status" value="1"/>
</dbReference>
<keyword evidence="2" id="KW-0378">Hydrolase</keyword>
<dbReference type="SUPFAM" id="SSF56091">
    <property type="entry name" value="DNA ligase/mRNA capping enzyme, catalytic domain"/>
    <property type="match status" value="1"/>
</dbReference>
<evidence type="ECO:0000313" key="5">
    <source>
        <dbReference type="EMBL" id="QBK84649.1"/>
    </source>
</evidence>
<dbReference type="Gene3D" id="3.20.100.10">
    <property type="entry name" value="mRNA triphosphatase Cet1-like"/>
    <property type="match status" value="1"/>
</dbReference>
<dbReference type="GO" id="GO:0140818">
    <property type="term" value="F:mRNA 5'-triphosphate monophosphatase activity"/>
    <property type="evidence" value="ECO:0007669"/>
    <property type="project" value="UniProtKB-EC"/>
</dbReference>
<evidence type="ECO:0000256" key="2">
    <source>
        <dbReference type="ARBA" id="ARBA00022801"/>
    </source>
</evidence>
<dbReference type="EC" id="3.6.1.74" evidence="3"/>
<gene>
    <name evidence="5" type="ORF">LCDPAC01_01300</name>
</gene>
<keyword evidence="1" id="KW-0507">mRNA processing</keyword>
<dbReference type="SUPFAM" id="SSF53335">
    <property type="entry name" value="S-adenosyl-L-methionine-dependent methyltransferases"/>
    <property type="match status" value="1"/>
</dbReference>
<dbReference type="GO" id="GO:0004651">
    <property type="term" value="F:polynucleotide 5'-phosphatase activity"/>
    <property type="evidence" value="ECO:0007669"/>
    <property type="project" value="InterPro"/>
</dbReference>
<name>A0A481YMX3_9VIRU</name>
<evidence type="ECO:0000256" key="4">
    <source>
        <dbReference type="ARBA" id="ARBA00047740"/>
    </source>
</evidence>
<dbReference type="InterPro" id="IPR037009">
    <property type="entry name" value="mRNA_triPase_Cet1_sf"/>
</dbReference>
<dbReference type="SUPFAM" id="SSF50249">
    <property type="entry name" value="Nucleic acid-binding proteins"/>
    <property type="match status" value="1"/>
</dbReference>
<organism evidence="5">
    <name type="scientific">Pithovirus LCDPAC01</name>
    <dbReference type="NCBI Taxonomy" id="2506600"/>
    <lineage>
        <taxon>Viruses</taxon>
        <taxon>Pithoviruses</taxon>
    </lineage>
</organism>
<protein>
    <recommendedName>
        <fullName evidence="3">mRNA 5'-phosphatase</fullName>
        <ecNumber evidence="3">3.6.1.74</ecNumber>
    </recommendedName>
</protein>
<accession>A0A481YMX3</accession>
<evidence type="ECO:0000256" key="1">
    <source>
        <dbReference type="ARBA" id="ARBA00022664"/>
    </source>
</evidence>
<evidence type="ECO:0000256" key="3">
    <source>
        <dbReference type="ARBA" id="ARBA00035028"/>
    </source>
</evidence>
<dbReference type="InterPro" id="IPR012340">
    <property type="entry name" value="NA-bd_OB-fold"/>
</dbReference>
<proteinExistence type="predicted"/>
<dbReference type="EMBL" id="MK500283">
    <property type="protein sequence ID" value="QBK84649.1"/>
    <property type="molecule type" value="Genomic_DNA"/>
</dbReference>
<sequence>MYVSEETINDIRDRLLNLGETPEIEIRYGVFRQYFLPGVHKNVWMHLNSLISGGKIETTKDHFSTTQKGVRIKYTKKEESIYKITKSNTRNYDNKKYSYRISSSKETVEEVKTIPENLNGLRKKTRYIYEEKYAELHMTIVTTEIKGRHKRVTYEIEIELDSNLFSADNRVKIVNDLYSKYFSLLYQTDFVYSVEEKGDVHEMLNRELGSCTAIRDRMDITNIPKPRNIKHFDLFDLKEGYLTIKVDGFNRFLVFAGNGVYFVSAYYFNKVSEEKTGTAMGTIFQGEQVPTDRLQTHSLKMGKISDKSILNKGKEHIFIPFDIINLNGKNLIHKTYKDRIRSLMKMKDKTMYGVHLFPKVFEHYSSTTGLYVAVKSLSDKKYQYSVDGLILNPNVKYRDAIHGGGCASEILKWKPVRELTIDFTVRTDSTGTRKLYSAGNIEFKGTEIYPFNARKDLLILPGYKLSGVIEFAWNGKKLYPKIDRPDKTSPNLIWVANDVWRDIHDPITLSTMTGDGMFLIKKYHAQIKKRMYAKAIELLGEREELRLISIGSGKGADLQRWENIGVTHAFIVEPDEKQIEEFKKRAENTSIKITLMKTKGQASNIIEQAEKYLPGSGADIIEYMQSLSFFYPYSERYRRLIDAKKEAKLTGKLLRKRYSDKFKKKTREKLEEIEERIDEIKEIDETIDEMDYETIINLVNSLLDSKGVFLSLNIDGGKILQYLGTHPGHNKPVVVISTGDHFASMSKWNRIGVNNFILIVDEDVKVFKDRNRRNMKSNMRCIRLKHEYAEKILDTELQSITKKAPKTIFDLLKNIEKDNNVFVSEYFDGKHSYEYYSDDPLDQEGEIVINRKIDFRNLERKMMVKTSIDHNVSVVDIEIPGLITQQEYLTDMERLMKMLESVGMELIETGDTTYEPLGFDESLFSNFFTYDISQKKIKY</sequence>
<dbReference type="Gene3D" id="3.30.470.30">
    <property type="entry name" value="DNA ligase/mRNA capping enzyme"/>
    <property type="match status" value="1"/>
</dbReference>
<reference evidence="5" key="1">
    <citation type="journal article" date="2019" name="MBio">
        <title>Virus Genomes from Deep Sea Sediments Expand the Ocean Megavirome and Support Independent Origins of Viral Gigantism.</title>
        <authorList>
            <person name="Backstrom D."/>
            <person name="Yutin N."/>
            <person name="Jorgensen S.L."/>
            <person name="Dharamshi J."/>
            <person name="Homa F."/>
            <person name="Zaremba-Niedwiedzka K."/>
            <person name="Spang A."/>
            <person name="Wolf Y.I."/>
            <person name="Koonin E.V."/>
            <person name="Ettema T.J."/>
        </authorList>
    </citation>
    <scope>NUCLEOTIDE SEQUENCE</scope>
</reference>
<comment type="catalytic activity">
    <reaction evidence="4">
        <text>a 5'-end triphospho-ribonucleoside in mRNA + H2O = a 5'-end diphospho-ribonucleoside in mRNA + phosphate + H(+)</text>
        <dbReference type="Rhea" id="RHEA:67004"/>
        <dbReference type="Rhea" id="RHEA-COMP:17164"/>
        <dbReference type="Rhea" id="RHEA-COMP:17165"/>
        <dbReference type="ChEBI" id="CHEBI:15377"/>
        <dbReference type="ChEBI" id="CHEBI:15378"/>
        <dbReference type="ChEBI" id="CHEBI:43474"/>
        <dbReference type="ChEBI" id="CHEBI:167616"/>
        <dbReference type="ChEBI" id="CHEBI:167618"/>
        <dbReference type="EC" id="3.6.1.74"/>
    </reaction>
    <physiologicalReaction direction="left-to-right" evidence="4">
        <dbReference type="Rhea" id="RHEA:67005"/>
    </physiologicalReaction>
</comment>